<comment type="similarity">
    <text evidence="1">Belongs to the multicopper oxidase family.</text>
</comment>
<dbReference type="PANTHER" id="PTHR11709">
    <property type="entry name" value="MULTI-COPPER OXIDASE"/>
    <property type="match status" value="1"/>
</dbReference>
<dbReference type="InterPro" id="IPR011706">
    <property type="entry name" value="Cu-oxidase_C"/>
</dbReference>
<evidence type="ECO:0008006" key="10">
    <source>
        <dbReference type="Google" id="ProtNLM"/>
    </source>
</evidence>
<dbReference type="InterPro" id="IPR033138">
    <property type="entry name" value="Cu_oxidase_CS"/>
</dbReference>
<dbReference type="SUPFAM" id="SSF49503">
    <property type="entry name" value="Cupredoxins"/>
    <property type="match status" value="3"/>
</dbReference>
<dbReference type="PROSITE" id="PS00080">
    <property type="entry name" value="MULTICOPPER_OXIDASE2"/>
    <property type="match status" value="1"/>
</dbReference>
<feature type="domain" description="Plastocyanin-like" evidence="7">
    <location>
        <begin position="128"/>
        <end position="231"/>
    </location>
</feature>
<dbReference type="CDD" id="cd13858">
    <property type="entry name" value="CuRO_1_tcLCC2_insect_like"/>
    <property type="match status" value="1"/>
</dbReference>
<evidence type="ECO:0000313" key="8">
    <source>
        <dbReference type="EMBL" id="KAF7993644.1"/>
    </source>
</evidence>
<feature type="chain" id="PRO_5032891782" description="Laccase" evidence="4">
    <location>
        <begin position="17"/>
        <end position="679"/>
    </location>
</feature>
<dbReference type="Pfam" id="PF07732">
    <property type="entry name" value="Cu-oxidase_3"/>
    <property type="match status" value="1"/>
</dbReference>
<dbReference type="Pfam" id="PF00394">
    <property type="entry name" value="Cu-oxidase"/>
    <property type="match status" value="1"/>
</dbReference>
<dbReference type="CDD" id="cd13905">
    <property type="entry name" value="CuRO_3_tcLLC2_insect_like"/>
    <property type="match status" value="1"/>
</dbReference>
<dbReference type="CDD" id="cd13884">
    <property type="entry name" value="CuRO_2_tcLCC_insect_like"/>
    <property type="match status" value="1"/>
</dbReference>
<dbReference type="Pfam" id="PF07731">
    <property type="entry name" value="Cu-oxidase_2"/>
    <property type="match status" value="1"/>
</dbReference>
<evidence type="ECO:0000256" key="1">
    <source>
        <dbReference type="ARBA" id="ARBA00010609"/>
    </source>
</evidence>
<dbReference type="PANTHER" id="PTHR11709:SF232">
    <property type="entry name" value="STRAW, ISOFORM G"/>
    <property type="match status" value="1"/>
</dbReference>
<dbReference type="EMBL" id="JACMRX010000003">
    <property type="protein sequence ID" value="KAF7993644.1"/>
    <property type="molecule type" value="Genomic_DNA"/>
</dbReference>
<dbReference type="InterPro" id="IPR008972">
    <property type="entry name" value="Cupredoxin"/>
</dbReference>
<evidence type="ECO:0000259" key="7">
    <source>
        <dbReference type="Pfam" id="PF07732"/>
    </source>
</evidence>
<gene>
    <name evidence="8" type="ORF">HCN44_010239</name>
</gene>
<dbReference type="GO" id="GO:0005507">
    <property type="term" value="F:copper ion binding"/>
    <property type="evidence" value="ECO:0007669"/>
    <property type="project" value="InterPro"/>
</dbReference>
<evidence type="ECO:0000259" key="6">
    <source>
        <dbReference type="Pfam" id="PF07731"/>
    </source>
</evidence>
<feature type="domain" description="Plastocyanin-like" evidence="6">
    <location>
        <begin position="523"/>
        <end position="658"/>
    </location>
</feature>
<dbReference type="FunFam" id="2.60.40.420:FF:000045">
    <property type="entry name" value="Laccase 2"/>
    <property type="match status" value="1"/>
</dbReference>
<dbReference type="InterPro" id="IPR002355">
    <property type="entry name" value="Cu_oxidase_Cu_BS"/>
</dbReference>
<organism evidence="8 9">
    <name type="scientific">Aphidius gifuensis</name>
    <name type="common">Parasitoid wasp</name>
    <dbReference type="NCBI Taxonomy" id="684658"/>
    <lineage>
        <taxon>Eukaryota</taxon>
        <taxon>Metazoa</taxon>
        <taxon>Ecdysozoa</taxon>
        <taxon>Arthropoda</taxon>
        <taxon>Hexapoda</taxon>
        <taxon>Insecta</taxon>
        <taxon>Pterygota</taxon>
        <taxon>Neoptera</taxon>
        <taxon>Endopterygota</taxon>
        <taxon>Hymenoptera</taxon>
        <taxon>Apocrita</taxon>
        <taxon>Ichneumonoidea</taxon>
        <taxon>Braconidae</taxon>
        <taxon>Aphidiinae</taxon>
        <taxon>Aphidius</taxon>
    </lineage>
</organism>
<dbReference type="InterPro" id="IPR001117">
    <property type="entry name" value="Cu-oxidase_2nd"/>
</dbReference>
<dbReference type="GO" id="GO:0005886">
    <property type="term" value="C:plasma membrane"/>
    <property type="evidence" value="ECO:0007669"/>
    <property type="project" value="TreeGrafter"/>
</dbReference>
<dbReference type="InterPro" id="IPR011707">
    <property type="entry name" value="Cu-oxidase-like_N"/>
</dbReference>
<comment type="caution">
    <text evidence="8">The sequence shown here is derived from an EMBL/GenBank/DDBJ whole genome shotgun (WGS) entry which is preliminary data.</text>
</comment>
<accession>A0A835CR69</accession>
<keyword evidence="3" id="KW-0560">Oxidoreductase</keyword>
<keyword evidence="2" id="KW-0479">Metal-binding</keyword>
<dbReference type="Gene3D" id="2.60.40.420">
    <property type="entry name" value="Cupredoxins - blue copper proteins"/>
    <property type="match status" value="3"/>
</dbReference>
<dbReference type="PROSITE" id="PS00079">
    <property type="entry name" value="MULTICOPPER_OXIDASE1"/>
    <property type="match status" value="1"/>
</dbReference>
<dbReference type="Proteomes" id="UP000639338">
    <property type="component" value="Unassembled WGS sequence"/>
</dbReference>
<evidence type="ECO:0000256" key="2">
    <source>
        <dbReference type="ARBA" id="ARBA00022723"/>
    </source>
</evidence>
<keyword evidence="4" id="KW-0732">Signal</keyword>
<sequence length="679" mass="76610">MLIILKLLGLITIIFAAEESSNDTKVQNDTCPKLKAYEFKSYNKNSEKWTTHKFYRENLADIESQVANDDQKSDEPNEIKIGQWVKDWGFVASPEECARESCDLCVPKTNSSITSDCQCVYGDGYNISGILTVNRMFPGPSIQVCLGDLVVVKVKNMAHDHDMTIHWHGIYQMNYQHYDGAPFVTQCPIQSGTSFRYKWKAQNIGTHWWHSHAGLQQAKLLEGVIVVRQPKENDNNCDLYDYDGFDIHIFLNDWMHSLPDEHYPGPAGGSNLGQLPDNMLINGQGKWLDPATGKFTTTPLAVINVEPGVRYRFRMINTISWDCPIQFSIQNHNLTVIATDGENVRPRVVNTIASFPAERYDFIINANQKPGNYWIQVRLIGFCFDREIIQLGILRYKGSQLTEPKLARPTYNNPIATGIILNNINEVCDGSDPTAVCIKNLESADSVNPRILAEKTDVQFFLPFTFYAYNKSEIFEPGTYRPFQAPTGGPDGVVPSVDGITNRLETSPLLTQYDNIPKSEICNGKKKPKHCENQPVCQCTHIIDIPLNASVEIIIYDDDRTTNLSHPFHLHGYGFHVMAQGSQDKVKLTPKNIHKALQLDRQKYKFNSRPPVKDTLPVPPNGYTIVRFIANNPGDWLYHCHIVPHLMNGMSFVLHVGTQNDVPPTPPGFPTCGNFQPPI</sequence>
<dbReference type="OrthoDB" id="2121828at2759"/>
<name>A0A835CR69_APHGI</name>
<evidence type="ECO:0000256" key="4">
    <source>
        <dbReference type="SAM" id="SignalP"/>
    </source>
</evidence>
<dbReference type="InterPro" id="IPR045087">
    <property type="entry name" value="Cu-oxidase_fam"/>
</dbReference>
<evidence type="ECO:0000256" key="3">
    <source>
        <dbReference type="ARBA" id="ARBA00023002"/>
    </source>
</evidence>
<dbReference type="AlphaFoldDB" id="A0A835CR69"/>
<dbReference type="GO" id="GO:0016491">
    <property type="term" value="F:oxidoreductase activity"/>
    <property type="evidence" value="ECO:0007669"/>
    <property type="project" value="UniProtKB-KW"/>
</dbReference>
<reference evidence="8 9" key="1">
    <citation type="submission" date="2020-08" db="EMBL/GenBank/DDBJ databases">
        <title>Aphidius gifuensis genome sequencing and assembly.</title>
        <authorList>
            <person name="Du Z."/>
        </authorList>
    </citation>
    <scope>NUCLEOTIDE SEQUENCE [LARGE SCALE GENOMIC DNA]</scope>
    <source>
        <strain evidence="8">YNYX2018</strain>
        <tissue evidence="8">Adults</tissue>
    </source>
</reference>
<proteinExistence type="inferred from homology"/>
<evidence type="ECO:0000313" key="9">
    <source>
        <dbReference type="Proteomes" id="UP000639338"/>
    </source>
</evidence>
<evidence type="ECO:0000259" key="5">
    <source>
        <dbReference type="Pfam" id="PF00394"/>
    </source>
</evidence>
<protein>
    <recommendedName>
        <fullName evidence="10">Laccase</fullName>
    </recommendedName>
</protein>
<feature type="domain" description="Plastocyanin-like" evidence="5">
    <location>
        <begin position="247"/>
        <end position="399"/>
    </location>
</feature>
<feature type="signal peptide" evidence="4">
    <location>
        <begin position="1"/>
        <end position="16"/>
    </location>
</feature>
<keyword evidence="9" id="KW-1185">Reference proteome</keyword>
<dbReference type="GO" id="GO:0006826">
    <property type="term" value="P:iron ion transport"/>
    <property type="evidence" value="ECO:0007669"/>
    <property type="project" value="TreeGrafter"/>
</dbReference>